<protein>
    <recommendedName>
        <fullName evidence="9">Leucine--tRNA ligase</fullName>
        <ecNumber evidence="9">6.1.1.4</ecNumber>
    </recommendedName>
    <alternativeName>
        <fullName evidence="9">Leucyl-tRNA synthetase</fullName>
        <shortName evidence="9">LeuRS</shortName>
    </alternativeName>
</protein>
<dbReference type="PROSITE" id="PS00178">
    <property type="entry name" value="AA_TRNA_LIGASE_I"/>
    <property type="match status" value="1"/>
</dbReference>
<feature type="domain" description="Methionyl/Valyl/Leucyl/Isoleucyl-tRNA synthetase anticodon-binding" evidence="12">
    <location>
        <begin position="680"/>
        <end position="807"/>
    </location>
</feature>
<dbReference type="CDD" id="cd07958">
    <property type="entry name" value="Anticodon_Ia_Leu_BEm"/>
    <property type="match status" value="1"/>
</dbReference>
<evidence type="ECO:0000256" key="7">
    <source>
        <dbReference type="ARBA" id="ARBA00023146"/>
    </source>
</evidence>
<sequence length="848" mass="97606">MSFDHNKIEAKWRKKWRESGLYKVDLKGAKKPFYNLMMFPYPSAEGLHVGNMYAFTGADFYGRFQAMRGQEVFEPIGLDGFGIHSENYAIKIGAHPSQQAKVSQKRFYDQLSRIGNRFSWEQRLETYDPEYYKWTQWLFIKMFEKGLAVRKKSMVNWCPSCKTVLADEQVEGGVCERCKTPTVRKETYQWFFKITDYADRLLGNIDKIDWPQKIKTAQRNWIGRKEGINITYEIKGSKKTVTCFTTTPVNFGATFIVIAPEHVLVKESKNKKIQEYVTKALKKTEQQRQMEGKEKTGVFTGLYAVNHVTKKEIPIWVADFVLKDVGTGAVQGCPGHDLRDFEFAKKFGLPITRVVVGPDGDRNEITRKEQVIQSGTSGKMVNSDFLNGMEFSKAMQKTMDYFEERGWGERVISFHLRDWLISRQRYWGPPIPMIFCDKCEWQPVPEKDLPVELPFVKDYQPLGEGKAPLEKAPKEWLEVKCPNCGGKARRETDVSDTFLDSSWYFLRYPSIKSNKDSLPGTGKTVLREKLPWDQEVTRRWLPVNAYIGGAEHAVLHLLYSRFVWMCLRDWGYLPKSLGDEPFPFLYSHGLLIKDGAKMSKSRGNVVIPDEYMEKFGTDALRMYLMFIGPYDQGGDFQDTGMMGMRKFLDRVWRLVIAIQDTPGVKNSATPGVSEVGRFRHQTVKRVTQAMENLRYNVGIAALMEYVNFLEFHLRLLTPGVKNSSTPGVVVEAVETLVLLLAPMAPFISEEMWQMLRKSEARSTKFESVHQQAWPTFDEEKARADKVEVVVQVNGKLRARLSLGRDEAQDKEQVFKAAKSEAAVKRYLENKKPVKEIFVKGKLVNLVVR</sequence>
<dbReference type="Gene3D" id="1.10.730.10">
    <property type="entry name" value="Isoleucyl-tRNA Synthetase, Domain 1"/>
    <property type="match status" value="2"/>
</dbReference>
<dbReference type="Proteomes" id="UP000033860">
    <property type="component" value="Unassembled WGS sequence"/>
</dbReference>
<name>A0A0G1RVF3_9BACT</name>
<dbReference type="SUPFAM" id="SSF50677">
    <property type="entry name" value="ValRS/IleRS/LeuRS editing domain"/>
    <property type="match status" value="1"/>
</dbReference>
<evidence type="ECO:0000256" key="1">
    <source>
        <dbReference type="ARBA" id="ARBA00005594"/>
    </source>
</evidence>
<keyword evidence="3 9" id="KW-0436">Ligase</keyword>
<proteinExistence type="inferred from homology"/>
<dbReference type="Pfam" id="PF09334">
    <property type="entry name" value="tRNA-synt_1g"/>
    <property type="match status" value="1"/>
</dbReference>
<dbReference type="NCBIfam" id="TIGR00396">
    <property type="entry name" value="leuS_bact"/>
    <property type="match status" value="1"/>
</dbReference>
<comment type="catalytic activity">
    <reaction evidence="8 9">
        <text>tRNA(Leu) + L-leucine + ATP = L-leucyl-tRNA(Leu) + AMP + diphosphate</text>
        <dbReference type="Rhea" id="RHEA:11688"/>
        <dbReference type="Rhea" id="RHEA-COMP:9613"/>
        <dbReference type="Rhea" id="RHEA-COMP:9622"/>
        <dbReference type="ChEBI" id="CHEBI:30616"/>
        <dbReference type="ChEBI" id="CHEBI:33019"/>
        <dbReference type="ChEBI" id="CHEBI:57427"/>
        <dbReference type="ChEBI" id="CHEBI:78442"/>
        <dbReference type="ChEBI" id="CHEBI:78494"/>
        <dbReference type="ChEBI" id="CHEBI:456215"/>
        <dbReference type="EC" id="6.1.1.4"/>
    </reaction>
</comment>
<dbReference type="InterPro" id="IPR009008">
    <property type="entry name" value="Val/Leu/Ile-tRNA-synth_edit"/>
</dbReference>
<reference evidence="15 16" key="1">
    <citation type="journal article" date="2015" name="Nature">
        <title>rRNA introns, odd ribosomes, and small enigmatic genomes across a large radiation of phyla.</title>
        <authorList>
            <person name="Brown C.T."/>
            <person name="Hug L.A."/>
            <person name="Thomas B.C."/>
            <person name="Sharon I."/>
            <person name="Castelle C.J."/>
            <person name="Singh A."/>
            <person name="Wilkins M.J."/>
            <person name="Williams K.H."/>
            <person name="Banfield J.F."/>
        </authorList>
    </citation>
    <scope>NUCLEOTIDE SEQUENCE [LARGE SCALE GENOMIC DNA]</scope>
</reference>
<dbReference type="PANTHER" id="PTHR43740:SF2">
    <property type="entry name" value="LEUCINE--TRNA LIGASE, MITOCHONDRIAL"/>
    <property type="match status" value="1"/>
</dbReference>
<dbReference type="InterPro" id="IPR002302">
    <property type="entry name" value="Leu-tRNA-ligase"/>
</dbReference>
<dbReference type="GO" id="GO:0005524">
    <property type="term" value="F:ATP binding"/>
    <property type="evidence" value="ECO:0007669"/>
    <property type="project" value="UniProtKB-UniRule"/>
</dbReference>
<dbReference type="PANTHER" id="PTHR43740">
    <property type="entry name" value="LEUCYL-TRNA SYNTHETASE"/>
    <property type="match status" value="1"/>
</dbReference>
<dbReference type="Gene3D" id="3.40.50.620">
    <property type="entry name" value="HUPs"/>
    <property type="match status" value="2"/>
</dbReference>
<dbReference type="InterPro" id="IPR001412">
    <property type="entry name" value="aa-tRNA-synth_I_CS"/>
</dbReference>
<feature type="domain" description="Methionyl/Leucyl tRNA synthetase" evidence="13">
    <location>
        <begin position="39"/>
        <end position="180"/>
    </location>
</feature>
<evidence type="ECO:0000256" key="6">
    <source>
        <dbReference type="ARBA" id="ARBA00022917"/>
    </source>
</evidence>
<dbReference type="GO" id="GO:0006429">
    <property type="term" value="P:leucyl-tRNA aminoacylation"/>
    <property type="evidence" value="ECO:0007669"/>
    <property type="project" value="UniProtKB-UniRule"/>
</dbReference>
<evidence type="ECO:0000259" key="12">
    <source>
        <dbReference type="Pfam" id="PF08264"/>
    </source>
</evidence>
<evidence type="ECO:0000256" key="4">
    <source>
        <dbReference type="ARBA" id="ARBA00022741"/>
    </source>
</evidence>
<evidence type="ECO:0000256" key="5">
    <source>
        <dbReference type="ARBA" id="ARBA00022840"/>
    </source>
</evidence>
<keyword evidence="5 9" id="KW-0067">ATP-binding</keyword>
<feature type="domain" description="Leucyl-tRNA synthetase editing" evidence="14">
    <location>
        <begin position="219"/>
        <end position="402"/>
    </location>
</feature>
<comment type="caution">
    <text evidence="9">Lacks conserved residue(s) required for the propagation of feature annotation.</text>
</comment>
<gene>
    <name evidence="9" type="primary">leuS</name>
    <name evidence="15" type="ORF">UX85_C0004G0013</name>
</gene>
<dbReference type="InterPro" id="IPR014729">
    <property type="entry name" value="Rossmann-like_a/b/a_fold"/>
</dbReference>
<keyword evidence="6 9" id="KW-0648">Protein biosynthesis</keyword>
<dbReference type="InterPro" id="IPR025709">
    <property type="entry name" value="Leu_tRNA-synth_edit"/>
</dbReference>
<dbReference type="GO" id="GO:0002161">
    <property type="term" value="F:aminoacyl-tRNA deacylase activity"/>
    <property type="evidence" value="ECO:0007669"/>
    <property type="project" value="InterPro"/>
</dbReference>
<evidence type="ECO:0000256" key="3">
    <source>
        <dbReference type="ARBA" id="ARBA00022598"/>
    </source>
</evidence>
<evidence type="ECO:0000256" key="10">
    <source>
        <dbReference type="RuleBase" id="RU363035"/>
    </source>
</evidence>
<feature type="binding site" evidence="9">
    <location>
        <position position="600"/>
    </location>
    <ligand>
        <name>ATP</name>
        <dbReference type="ChEBI" id="CHEBI:30616"/>
    </ligand>
</feature>
<dbReference type="AlphaFoldDB" id="A0A0G1RVF3"/>
<organism evidence="15 16">
    <name type="scientific">Candidatus Beckwithbacteria bacterium GW2011_GWB1_47_15</name>
    <dbReference type="NCBI Taxonomy" id="1618371"/>
    <lineage>
        <taxon>Bacteria</taxon>
        <taxon>Candidatus Beckwithiibacteriota</taxon>
    </lineage>
</organism>
<comment type="similarity">
    <text evidence="1 9 10">Belongs to the class-I aminoacyl-tRNA synthetase family.</text>
</comment>
<dbReference type="PATRIC" id="fig|1618371.3.peg.596"/>
<keyword evidence="7 9" id="KW-0030">Aminoacyl-tRNA synthetase</keyword>
<dbReference type="GO" id="GO:0005829">
    <property type="term" value="C:cytosol"/>
    <property type="evidence" value="ECO:0007669"/>
    <property type="project" value="TreeGrafter"/>
</dbReference>
<dbReference type="Pfam" id="PF00133">
    <property type="entry name" value="tRNA-synt_1"/>
    <property type="match status" value="1"/>
</dbReference>
<dbReference type="Pfam" id="PF08264">
    <property type="entry name" value="Anticodon_1"/>
    <property type="match status" value="1"/>
</dbReference>
<dbReference type="SUPFAM" id="SSF52374">
    <property type="entry name" value="Nucleotidylyl transferase"/>
    <property type="match status" value="1"/>
</dbReference>
<dbReference type="InterPro" id="IPR009080">
    <property type="entry name" value="tRNAsynth_Ia_anticodon-bd"/>
</dbReference>
<dbReference type="InterPro" id="IPR013155">
    <property type="entry name" value="M/V/L/I-tRNA-synth_anticd-bd"/>
</dbReference>
<dbReference type="EC" id="6.1.1.4" evidence="9"/>
<dbReference type="HAMAP" id="MF_00049_B">
    <property type="entry name" value="Leu_tRNA_synth_B"/>
    <property type="match status" value="1"/>
</dbReference>
<dbReference type="PRINTS" id="PR00985">
    <property type="entry name" value="TRNASYNTHLEU"/>
</dbReference>
<evidence type="ECO:0000256" key="8">
    <source>
        <dbReference type="ARBA" id="ARBA00047469"/>
    </source>
</evidence>
<dbReference type="EMBL" id="LCNT01000004">
    <property type="protein sequence ID" value="KKU61092.1"/>
    <property type="molecule type" value="Genomic_DNA"/>
</dbReference>
<keyword evidence="4 9" id="KW-0547">Nucleotide-binding</keyword>
<accession>A0A0G1RVF3</accession>
<keyword evidence="2 9" id="KW-0963">Cytoplasm</keyword>
<feature type="domain" description="Aminoacyl-tRNA synthetase class Ia" evidence="11">
    <location>
        <begin position="577"/>
        <end position="625"/>
    </location>
</feature>
<evidence type="ECO:0000259" key="11">
    <source>
        <dbReference type="Pfam" id="PF00133"/>
    </source>
</evidence>
<evidence type="ECO:0000256" key="9">
    <source>
        <dbReference type="HAMAP-Rule" id="MF_00049"/>
    </source>
</evidence>
<dbReference type="SUPFAM" id="SSF47323">
    <property type="entry name" value="Anticodon-binding domain of a subclass of class I aminoacyl-tRNA synthetases"/>
    <property type="match status" value="1"/>
</dbReference>
<evidence type="ECO:0000313" key="16">
    <source>
        <dbReference type="Proteomes" id="UP000033860"/>
    </source>
</evidence>
<evidence type="ECO:0000259" key="13">
    <source>
        <dbReference type="Pfam" id="PF09334"/>
    </source>
</evidence>
<dbReference type="GO" id="GO:0004823">
    <property type="term" value="F:leucine-tRNA ligase activity"/>
    <property type="evidence" value="ECO:0007669"/>
    <property type="project" value="UniProtKB-UniRule"/>
</dbReference>
<dbReference type="FunFam" id="1.10.730.10:FF:000002">
    <property type="entry name" value="Leucine--tRNA ligase"/>
    <property type="match status" value="1"/>
</dbReference>
<dbReference type="InterPro" id="IPR002300">
    <property type="entry name" value="aa-tRNA-synth_Ia"/>
</dbReference>
<evidence type="ECO:0000259" key="14">
    <source>
        <dbReference type="Pfam" id="PF13603"/>
    </source>
</evidence>
<evidence type="ECO:0000313" key="15">
    <source>
        <dbReference type="EMBL" id="KKU61092.1"/>
    </source>
</evidence>
<evidence type="ECO:0000256" key="2">
    <source>
        <dbReference type="ARBA" id="ARBA00022490"/>
    </source>
</evidence>
<dbReference type="Pfam" id="PF13603">
    <property type="entry name" value="tRNA-synt_1_2"/>
    <property type="match status" value="1"/>
</dbReference>
<comment type="subcellular location">
    <subcellularLocation>
        <location evidence="9">Cytoplasm</location>
    </subcellularLocation>
</comment>
<feature type="short sequence motif" description="'KMSKS' region" evidence="9">
    <location>
        <begin position="597"/>
        <end position="601"/>
    </location>
</feature>
<comment type="caution">
    <text evidence="15">The sequence shown here is derived from an EMBL/GenBank/DDBJ whole genome shotgun (WGS) entry which is preliminary data.</text>
</comment>
<dbReference type="InterPro" id="IPR015413">
    <property type="entry name" value="Methionyl/Leucyl_tRNA_Synth"/>
</dbReference>